<evidence type="ECO:0000256" key="1">
    <source>
        <dbReference type="SAM" id="SignalP"/>
    </source>
</evidence>
<feature type="signal peptide" evidence="1">
    <location>
        <begin position="1"/>
        <end position="23"/>
    </location>
</feature>
<proteinExistence type="predicted"/>
<reference evidence="3" key="1">
    <citation type="journal article" date="2018" name="Proc. Natl. Acad. Sci. U.S.A.">
        <title>Linking secondary metabolites to gene clusters through genome sequencing of six diverse Aspergillus species.</title>
        <authorList>
            <person name="Kaerboelling I."/>
            <person name="Vesth T.C."/>
            <person name="Frisvad J.C."/>
            <person name="Nybo J.L."/>
            <person name="Theobald S."/>
            <person name="Kuo A."/>
            <person name="Bowyer P."/>
            <person name="Matsuda Y."/>
            <person name="Mondo S."/>
            <person name="Lyhne E.K."/>
            <person name="Kogle M.E."/>
            <person name="Clum A."/>
            <person name="Lipzen A."/>
            <person name="Salamov A."/>
            <person name="Ngan C.Y."/>
            <person name="Daum C."/>
            <person name="Chiniquy J."/>
            <person name="Barry K."/>
            <person name="LaButti K."/>
            <person name="Haridas S."/>
            <person name="Simmons B.A."/>
            <person name="Magnuson J.K."/>
            <person name="Mortensen U.H."/>
            <person name="Larsen T.O."/>
            <person name="Grigoriev I.V."/>
            <person name="Baker S.E."/>
            <person name="Andersen M.R."/>
        </authorList>
    </citation>
    <scope>NUCLEOTIDE SEQUENCE [LARGE SCALE GENOMIC DNA]</scope>
    <source>
        <strain evidence="3">IBT 16806</strain>
    </source>
</reference>
<comment type="caution">
    <text evidence="2">The sequence shown here is derived from an EMBL/GenBank/DDBJ whole genome shotgun (WGS) entry which is preliminary data.</text>
</comment>
<evidence type="ECO:0000313" key="2">
    <source>
        <dbReference type="EMBL" id="PKX90714.1"/>
    </source>
</evidence>
<evidence type="ECO:0000313" key="3">
    <source>
        <dbReference type="Proteomes" id="UP000234474"/>
    </source>
</evidence>
<keyword evidence="1" id="KW-0732">Signal</keyword>
<dbReference type="RefSeq" id="XP_024679309.1">
    <property type="nucleotide sequence ID" value="XM_024828095.1"/>
</dbReference>
<organism evidence="2 3">
    <name type="scientific">Aspergillus novofumigatus (strain IBT 16806)</name>
    <dbReference type="NCBI Taxonomy" id="1392255"/>
    <lineage>
        <taxon>Eukaryota</taxon>
        <taxon>Fungi</taxon>
        <taxon>Dikarya</taxon>
        <taxon>Ascomycota</taxon>
        <taxon>Pezizomycotina</taxon>
        <taxon>Eurotiomycetes</taxon>
        <taxon>Eurotiomycetidae</taxon>
        <taxon>Eurotiales</taxon>
        <taxon>Aspergillaceae</taxon>
        <taxon>Aspergillus</taxon>
        <taxon>Aspergillus subgen. Fumigati</taxon>
    </lineage>
</organism>
<dbReference type="AlphaFoldDB" id="A0A2I1BZD1"/>
<keyword evidence="3" id="KW-1185">Reference proteome</keyword>
<dbReference type="Proteomes" id="UP000234474">
    <property type="component" value="Unassembled WGS sequence"/>
</dbReference>
<sequence>MKNTMRFISILPSILLSAAVAAAQGPAEPNCAGFPCGAGGDEYCMNWCKEDQHRPNGGICVTFDMDANTCDQCYCSID</sequence>
<protein>
    <submittedName>
        <fullName evidence="2">Uncharacterized protein</fullName>
    </submittedName>
</protein>
<dbReference type="GeneID" id="36535420"/>
<accession>A0A2I1BZD1</accession>
<feature type="chain" id="PRO_5014134983" evidence="1">
    <location>
        <begin position="24"/>
        <end position="78"/>
    </location>
</feature>
<name>A0A2I1BZD1_ASPN1</name>
<gene>
    <name evidence="2" type="ORF">P174DRAFT_444480</name>
</gene>
<dbReference type="EMBL" id="MSZS01000007">
    <property type="protein sequence ID" value="PKX90714.1"/>
    <property type="molecule type" value="Genomic_DNA"/>
</dbReference>
<dbReference type="VEuPathDB" id="FungiDB:P174DRAFT_444480"/>